<evidence type="ECO:0000313" key="3">
    <source>
        <dbReference type="Proteomes" id="UP001523401"/>
    </source>
</evidence>
<organism evidence="2 3">
    <name type="scientific">Asaia lannensis NBRC 102526</name>
    <dbReference type="NCBI Taxonomy" id="1307926"/>
    <lineage>
        <taxon>Bacteria</taxon>
        <taxon>Pseudomonadati</taxon>
        <taxon>Pseudomonadota</taxon>
        <taxon>Alphaproteobacteria</taxon>
        <taxon>Acetobacterales</taxon>
        <taxon>Acetobacteraceae</taxon>
        <taxon>Asaia</taxon>
    </lineage>
</organism>
<dbReference type="EMBL" id="JAMXQU010000009">
    <property type="protein sequence ID" value="MCO6160680.1"/>
    <property type="molecule type" value="Genomic_DNA"/>
</dbReference>
<accession>A0ABT1CIK1</accession>
<name>A0ABT1CIK1_9PROT</name>
<evidence type="ECO:0000256" key="1">
    <source>
        <dbReference type="SAM" id="Phobius"/>
    </source>
</evidence>
<dbReference type="Proteomes" id="UP001523401">
    <property type="component" value="Unassembled WGS sequence"/>
</dbReference>
<reference evidence="2 3" key="1">
    <citation type="submission" date="2022-06" db="EMBL/GenBank/DDBJ databases">
        <title>Whole-genome of Asaia lannensis strain LMG 27011T.</title>
        <authorList>
            <person name="Sombolestani A."/>
        </authorList>
    </citation>
    <scope>NUCLEOTIDE SEQUENCE [LARGE SCALE GENOMIC DNA]</scope>
    <source>
        <strain evidence="2 3">NBRC 102526</strain>
    </source>
</reference>
<feature type="transmembrane region" description="Helical" evidence="1">
    <location>
        <begin position="51"/>
        <end position="68"/>
    </location>
</feature>
<keyword evidence="1" id="KW-0472">Membrane</keyword>
<comment type="caution">
    <text evidence="2">The sequence shown here is derived from an EMBL/GenBank/DDBJ whole genome shotgun (WGS) entry which is preliminary data.</text>
</comment>
<keyword evidence="1" id="KW-1133">Transmembrane helix</keyword>
<gene>
    <name evidence="2" type="ORF">NF685_11625</name>
</gene>
<proteinExistence type="predicted"/>
<keyword evidence="3" id="KW-1185">Reference proteome</keyword>
<sequence>MTILIAAAVFCVWAYFWVRGALWAALPVPLFLAVANYDDAILHHVTYGVDHWASCALLAAAFFIPYAIKRYRAAKMDRLLNGIRFRDVRGD</sequence>
<evidence type="ECO:0000313" key="2">
    <source>
        <dbReference type="EMBL" id="MCO6160680.1"/>
    </source>
</evidence>
<dbReference type="RefSeq" id="WP_222547572.1">
    <property type="nucleotide sequence ID" value="NZ_BAPW01000046.1"/>
</dbReference>
<keyword evidence="1" id="KW-0812">Transmembrane</keyword>
<protein>
    <submittedName>
        <fullName evidence="2">Uncharacterized protein</fullName>
    </submittedName>
</protein>